<reference evidence="3" key="1">
    <citation type="journal article" date="2020" name="New Phytol.">
        <title>Comparative genomics reveals dynamic genome evolution in host specialist ectomycorrhizal fungi.</title>
        <authorList>
            <person name="Lofgren L.A."/>
            <person name="Nguyen N.H."/>
            <person name="Vilgalys R."/>
            <person name="Ruytinx J."/>
            <person name="Liao H.L."/>
            <person name="Branco S."/>
            <person name="Kuo A."/>
            <person name="LaButti K."/>
            <person name="Lipzen A."/>
            <person name="Andreopoulos W."/>
            <person name="Pangilinan J."/>
            <person name="Riley R."/>
            <person name="Hundley H."/>
            <person name="Na H."/>
            <person name="Barry K."/>
            <person name="Grigoriev I.V."/>
            <person name="Stajich J.E."/>
            <person name="Kennedy P.G."/>
        </authorList>
    </citation>
    <scope>NUCLEOTIDE SEQUENCE</scope>
    <source>
        <strain evidence="3">DOB743</strain>
    </source>
</reference>
<gene>
    <name evidence="3" type="ORF">EV702DRAFT_1275964</name>
</gene>
<proteinExistence type="predicted"/>
<dbReference type="EMBL" id="JABBWD010000006">
    <property type="protein sequence ID" value="KAG1781139.1"/>
    <property type="molecule type" value="Genomic_DNA"/>
</dbReference>
<feature type="compositionally biased region" description="Polar residues" evidence="1">
    <location>
        <begin position="26"/>
        <end position="35"/>
    </location>
</feature>
<evidence type="ECO:0000313" key="4">
    <source>
        <dbReference type="Proteomes" id="UP000714275"/>
    </source>
</evidence>
<dbReference type="InterPro" id="IPR054464">
    <property type="entry name" value="ULD_fung"/>
</dbReference>
<evidence type="ECO:0000256" key="1">
    <source>
        <dbReference type="SAM" id="MobiDB-lite"/>
    </source>
</evidence>
<keyword evidence="4" id="KW-1185">Reference proteome</keyword>
<evidence type="ECO:0000313" key="3">
    <source>
        <dbReference type="EMBL" id="KAG1781139.1"/>
    </source>
</evidence>
<evidence type="ECO:0000259" key="2">
    <source>
        <dbReference type="Pfam" id="PF22893"/>
    </source>
</evidence>
<feature type="domain" description="Ubiquitin-like" evidence="2">
    <location>
        <begin position="269"/>
        <end position="354"/>
    </location>
</feature>
<feature type="compositionally biased region" description="Polar residues" evidence="1">
    <location>
        <begin position="58"/>
        <end position="71"/>
    </location>
</feature>
<organism evidence="3 4">
    <name type="scientific">Suillus placidus</name>
    <dbReference type="NCBI Taxonomy" id="48579"/>
    <lineage>
        <taxon>Eukaryota</taxon>
        <taxon>Fungi</taxon>
        <taxon>Dikarya</taxon>
        <taxon>Basidiomycota</taxon>
        <taxon>Agaricomycotina</taxon>
        <taxon>Agaricomycetes</taxon>
        <taxon>Agaricomycetidae</taxon>
        <taxon>Boletales</taxon>
        <taxon>Suillineae</taxon>
        <taxon>Suillaceae</taxon>
        <taxon>Suillus</taxon>
    </lineage>
</organism>
<comment type="caution">
    <text evidence="3">The sequence shown here is derived from an EMBL/GenBank/DDBJ whole genome shotgun (WGS) entry which is preliminary data.</text>
</comment>
<sequence length="481" mass="53988">MLFKLTLSLEGFGKVIPIRLKCPKNQGRTQHNSTTADHEGDSSIPTDLSNPVPAPILSLNSSPVHPVSASSKPGLEEPPTGFPSTGYPWGASPAREASDIAQVALPLVQAFTGVIPLVGAPIHAAIGGLLGILQVIDRCDQNKAALDDLTSRLYRLYYHLCNAPPALDPLEHSRRDFLARKLQDTSARLKKLQKRRLAYTSVTQAITGCSTDIDRYLMECLWSSQMQSQRETHELFIISRRRQEGPQNIEQSFAVPSASHLAETVALGCVTLVDATGHNHTISLNLCASFQQLNNMLRVLFERDATEAQIQRRYIEEGEYDLCIDKGTQVTPLTNHEWSSIEPGTKIVMRVTIQQTTSSGSDVDYKCRFCGAVNRLGARSVKYRSRSQRRTVCSTDCRECKRRFQITRGRPEQITRFSNSDSNHTTEAETLLIRNFHVEQIEEFIRRVRETSTMYPRLGHVLPSHDRAFLHIKQFQSMSLY</sequence>
<dbReference type="Pfam" id="PF22893">
    <property type="entry name" value="ULD_2"/>
    <property type="match status" value="1"/>
</dbReference>
<dbReference type="OrthoDB" id="2639018at2759"/>
<dbReference type="AlphaFoldDB" id="A0A9P7D6E0"/>
<protein>
    <recommendedName>
        <fullName evidence="2">Ubiquitin-like domain-containing protein</fullName>
    </recommendedName>
</protein>
<dbReference type="Proteomes" id="UP000714275">
    <property type="component" value="Unassembled WGS sequence"/>
</dbReference>
<name>A0A9P7D6E0_9AGAM</name>
<accession>A0A9P7D6E0</accession>
<feature type="region of interest" description="Disordered" evidence="1">
    <location>
        <begin position="23"/>
        <end position="88"/>
    </location>
</feature>